<dbReference type="Proteomes" id="UP000293475">
    <property type="component" value="Unassembled WGS sequence"/>
</dbReference>
<sequence>MARGRPHAAAQAAPYRQTRARQAPRGDRLRRRVHDDAGVRETLARGEPERFRRVRRARLGARRRADRFRCGEGPHRRRARGRPLPGRHVPPFEHAVRDEPARGERGMPVPRAGRGVRAHRRRPSRDRHGQRHRRGTQEREGRGDARRGVRRVPRAPPHRREVLRPLFRLGERRGGERGRVPPPQPHGPAAGGRDPRAARTDHASTDAMRWPPRRGITAGAPPSGTCSGRIARR</sequence>
<feature type="compositionally biased region" description="Basic and acidic residues" evidence="1">
    <location>
        <begin position="33"/>
        <end position="51"/>
    </location>
</feature>
<proteinExistence type="predicted"/>
<evidence type="ECO:0000313" key="3">
    <source>
        <dbReference type="Proteomes" id="UP000293475"/>
    </source>
</evidence>
<feature type="compositionally biased region" description="Basic residues" evidence="1">
    <location>
        <begin position="114"/>
        <end position="134"/>
    </location>
</feature>
<gene>
    <name evidence="2" type="ORF">MCC10004_1322</name>
</gene>
<name>A0A4V2MZB2_BIFLL</name>
<feature type="region of interest" description="Disordered" evidence="1">
    <location>
        <begin position="1"/>
        <end position="233"/>
    </location>
</feature>
<feature type="compositionally biased region" description="Basic residues" evidence="1">
    <location>
        <begin position="52"/>
        <end position="66"/>
    </location>
</feature>
<feature type="compositionally biased region" description="Basic and acidic residues" evidence="1">
    <location>
        <begin position="193"/>
        <end position="204"/>
    </location>
</feature>
<feature type="compositionally biased region" description="Basic and acidic residues" evidence="1">
    <location>
        <begin position="158"/>
        <end position="179"/>
    </location>
</feature>
<reference evidence="2 3" key="1">
    <citation type="journal article" date="2018" name="Sci. Rep.">
        <title>Genomic diversity and distribution of Bifidobacterium longum subsp. longum across the human lifespan.</title>
        <authorList>
            <person name="Odamaki T."/>
            <person name="Bottacini F."/>
            <person name="Kato K."/>
            <person name="Mitsuyama E."/>
            <person name="Yoshida K."/>
            <person name="Horigome A."/>
            <person name="Xiao J.Z."/>
            <person name="van Sinderen D."/>
        </authorList>
    </citation>
    <scope>NUCLEOTIDE SEQUENCE [LARGE SCALE GENOMIC DNA]</scope>
    <source>
        <strain evidence="2 3">MCC10004</strain>
    </source>
</reference>
<feature type="compositionally biased region" description="Basic and acidic residues" evidence="1">
    <location>
        <begin position="135"/>
        <end position="147"/>
    </location>
</feature>
<evidence type="ECO:0000313" key="2">
    <source>
        <dbReference type="EMBL" id="TCD77735.1"/>
    </source>
</evidence>
<feature type="compositionally biased region" description="Low complexity" evidence="1">
    <location>
        <begin position="7"/>
        <end position="23"/>
    </location>
</feature>
<organism evidence="2 3">
    <name type="scientific">Bifidobacterium longum subsp. longum</name>
    <dbReference type="NCBI Taxonomy" id="1679"/>
    <lineage>
        <taxon>Bacteria</taxon>
        <taxon>Bacillati</taxon>
        <taxon>Actinomycetota</taxon>
        <taxon>Actinomycetes</taxon>
        <taxon>Bifidobacteriales</taxon>
        <taxon>Bifidobacteriaceae</taxon>
        <taxon>Bifidobacterium</taxon>
    </lineage>
</organism>
<dbReference type="EMBL" id="SHPO01000021">
    <property type="protein sequence ID" value="TCD77735.1"/>
    <property type="molecule type" value="Genomic_DNA"/>
</dbReference>
<protein>
    <submittedName>
        <fullName evidence="2">Uncharacterized protein</fullName>
    </submittedName>
</protein>
<evidence type="ECO:0000256" key="1">
    <source>
        <dbReference type="SAM" id="MobiDB-lite"/>
    </source>
</evidence>
<feature type="compositionally biased region" description="Basic and acidic residues" evidence="1">
    <location>
        <begin position="90"/>
        <end position="105"/>
    </location>
</feature>
<comment type="caution">
    <text evidence="2">The sequence shown here is derived from an EMBL/GenBank/DDBJ whole genome shotgun (WGS) entry which is preliminary data.</text>
</comment>
<feature type="compositionally biased region" description="Basic residues" evidence="1">
    <location>
        <begin position="148"/>
        <end position="157"/>
    </location>
</feature>
<dbReference type="AlphaFoldDB" id="A0A4V2MZB2"/>
<accession>A0A4V2MZB2</accession>